<dbReference type="PANTHER" id="PTHR47755:SF1">
    <property type="entry name" value="CELL DIVISION PROTEIN FTSX"/>
    <property type="match status" value="1"/>
</dbReference>
<feature type="transmembrane region" description="Helical" evidence="1">
    <location>
        <begin position="238"/>
        <end position="258"/>
    </location>
</feature>
<keyword evidence="2" id="KW-0131">Cell cycle</keyword>
<comment type="caution">
    <text evidence="2">The sequence shown here is derived from an EMBL/GenBank/DDBJ whole genome shotgun (WGS) entry which is preliminary data.</text>
</comment>
<dbReference type="AlphaFoldDB" id="A0A844ZIF2"/>
<feature type="transmembrane region" description="Helical" evidence="1">
    <location>
        <begin position="179"/>
        <end position="202"/>
    </location>
</feature>
<name>A0A844ZIF2_9SPHN</name>
<dbReference type="RefSeq" id="WP_160589188.1">
    <property type="nucleotide sequence ID" value="NZ_BAAAFP010000002.1"/>
</dbReference>
<evidence type="ECO:0000313" key="2">
    <source>
        <dbReference type="EMBL" id="MXO87223.1"/>
    </source>
</evidence>
<feature type="transmembrane region" description="Helical" evidence="1">
    <location>
        <begin position="278"/>
        <end position="300"/>
    </location>
</feature>
<reference evidence="2 3" key="1">
    <citation type="submission" date="2019-12" db="EMBL/GenBank/DDBJ databases">
        <title>Genomic-based taxomic classification of the family Erythrobacteraceae.</title>
        <authorList>
            <person name="Xu L."/>
        </authorList>
    </citation>
    <scope>NUCLEOTIDE SEQUENCE [LARGE SCALE GENOMIC DNA]</scope>
    <source>
        <strain evidence="2 3">JCM 16339</strain>
    </source>
</reference>
<organism evidence="2 3">
    <name type="scientific">Alteraurantiacibacter aestuarii</name>
    <dbReference type="NCBI Taxonomy" id="650004"/>
    <lineage>
        <taxon>Bacteria</taxon>
        <taxon>Pseudomonadati</taxon>
        <taxon>Pseudomonadota</taxon>
        <taxon>Alphaproteobacteria</taxon>
        <taxon>Sphingomonadales</taxon>
        <taxon>Erythrobacteraceae</taxon>
        <taxon>Alteraurantiacibacter</taxon>
    </lineage>
</organism>
<keyword evidence="3" id="KW-1185">Reference proteome</keyword>
<dbReference type="GO" id="GO:0016020">
    <property type="term" value="C:membrane"/>
    <property type="evidence" value="ECO:0007669"/>
    <property type="project" value="InterPro"/>
</dbReference>
<accession>A0A844ZIF2</accession>
<gene>
    <name evidence="2" type="ORF">GRI32_00530</name>
</gene>
<dbReference type="EMBL" id="WTYY01000001">
    <property type="protein sequence ID" value="MXO87223.1"/>
    <property type="molecule type" value="Genomic_DNA"/>
</dbReference>
<protein>
    <submittedName>
        <fullName evidence="2">Cell division protein</fullName>
    </submittedName>
</protein>
<keyword evidence="1" id="KW-0472">Membrane</keyword>
<keyword evidence="1" id="KW-0812">Transmembrane</keyword>
<evidence type="ECO:0000256" key="1">
    <source>
        <dbReference type="SAM" id="Phobius"/>
    </source>
</evidence>
<dbReference type="OrthoDB" id="8478373at2"/>
<dbReference type="InterPro" id="IPR004513">
    <property type="entry name" value="FtsX"/>
</dbReference>
<dbReference type="GO" id="GO:0051301">
    <property type="term" value="P:cell division"/>
    <property type="evidence" value="ECO:0007669"/>
    <property type="project" value="UniProtKB-KW"/>
</dbReference>
<keyword evidence="2" id="KW-0132">Cell division</keyword>
<dbReference type="PANTHER" id="PTHR47755">
    <property type="entry name" value="CELL DIVISION PROTEIN FTSX"/>
    <property type="match status" value="1"/>
</dbReference>
<evidence type="ECO:0000313" key="3">
    <source>
        <dbReference type="Proteomes" id="UP000435243"/>
    </source>
</evidence>
<proteinExistence type="predicted"/>
<keyword evidence="1" id="KW-1133">Transmembrane helix</keyword>
<dbReference type="Proteomes" id="UP000435243">
    <property type="component" value="Unassembled WGS sequence"/>
</dbReference>
<dbReference type="GO" id="GO:0032153">
    <property type="term" value="C:cell division site"/>
    <property type="evidence" value="ECO:0007669"/>
    <property type="project" value="TreeGrafter"/>
</dbReference>
<feature type="transmembrane region" description="Helical" evidence="1">
    <location>
        <begin position="33"/>
        <end position="52"/>
    </location>
</feature>
<sequence>MSSPSFLHRRSGGKLGGSARILPQARLAGPMPWVIAIMIALTVIAAAAGLALSNLADNARSEISGGLTVQIVEGAPADRDRQAETAVAMLSNRDDVDEVRRVPDAELAALLEPWLGEAAGADEDNAIPTPALIDVRLKGAVTPERLAGIARALEAGVPSARVDAQASWLGPVFEAISSLQYLAIGLVVLLAATSAAAVWLAARSALGSNREVIEVIHHLGGSDGQIAGIFQRSIGMDALTGGLAGLAMGLAAVLLLGQQFSGLGSGLVAGGGLEVTDWAMIAAIPLIGTVLAIVTARLTVTSALKGML</sequence>